<feature type="coiled-coil region" evidence="7">
    <location>
        <begin position="302"/>
        <end position="329"/>
    </location>
</feature>
<evidence type="ECO:0000256" key="7">
    <source>
        <dbReference type="SAM" id="Coils"/>
    </source>
</evidence>
<evidence type="ECO:0000256" key="8">
    <source>
        <dbReference type="SAM" id="MobiDB-lite"/>
    </source>
</evidence>
<keyword evidence="5 7" id="KW-0175">Coiled coil</keyword>
<accession>A0AAV0AUH3</accession>
<keyword evidence="3 9" id="KW-0812">Transmembrane</keyword>
<dbReference type="Proteomes" id="UP001153365">
    <property type="component" value="Unassembled WGS sequence"/>
</dbReference>
<dbReference type="InterPro" id="IPR000727">
    <property type="entry name" value="T_SNARE_dom"/>
</dbReference>
<dbReference type="GO" id="GO:0012505">
    <property type="term" value="C:endomembrane system"/>
    <property type="evidence" value="ECO:0007669"/>
    <property type="project" value="TreeGrafter"/>
</dbReference>
<dbReference type="CDD" id="cd15849">
    <property type="entry name" value="SNARE_Sso1"/>
    <property type="match status" value="1"/>
</dbReference>
<evidence type="ECO:0000256" key="4">
    <source>
        <dbReference type="ARBA" id="ARBA00022989"/>
    </source>
</evidence>
<dbReference type="GO" id="GO:0005886">
    <property type="term" value="C:plasma membrane"/>
    <property type="evidence" value="ECO:0007669"/>
    <property type="project" value="TreeGrafter"/>
</dbReference>
<dbReference type="Pfam" id="PF00804">
    <property type="entry name" value="Syntaxin"/>
    <property type="match status" value="1"/>
</dbReference>
<dbReference type="GO" id="GO:0006887">
    <property type="term" value="P:exocytosis"/>
    <property type="evidence" value="ECO:0007669"/>
    <property type="project" value="TreeGrafter"/>
</dbReference>
<evidence type="ECO:0000256" key="6">
    <source>
        <dbReference type="ARBA" id="ARBA00023136"/>
    </source>
</evidence>
<feature type="region of interest" description="Disordered" evidence="8">
    <location>
        <begin position="1"/>
        <end position="100"/>
    </location>
</feature>
<proteinExistence type="inferred from homology"/>
<feature type="compositionally biased region" description="Low complexity" evidence="8">
    <location>
        <begin position="379"/>
        <end position="397"/>
    </location>
</feature>
<dbReference type="Gene3D" id="1.20.58.70">
    <property type="match status" value="1"/>
</dbReference>
<dbReference type="InterPro" id="IPR006011">
    <property type="entry name" value="Syntaxin_N"/>
</dbReference>
<dbReference type="SMART" id="SM00397">
    <property type="entry name" value="t_SNARE"/>
    <property type="match status" value="1"/>
</dbReference>
<dbReference type="PROSITE" id="PS50192">
    <property type="entry name" value="T_SNARE"/>
    <property type="match status" value="1"/>
</dbReference>
<dbReference type="GO" id="GO:0006906">
    <property type="term" value="P:vesicle fusion"/>
    <property type="evidence" value="ECO:0007669"/>
    <property type="project" value="TreeGrafter"/>
</dbReference>
<feature type="domain" description="T-SNARE coiled-coil homology" evidence="10">
    <location>
        <begin position="271"/>
        <end position="333"/>
    </location>
</feature>
<feature type="region of interest" description="Disordered" evidence="8">
    <location>
        <begin position="379"/>
        <end position="407"/>
    </location>
</feature>
<comment type="similarity">
    <text evidence="2">Belongs to the syntaxin family.</text>
</comment>
<comment type="subcellular location">
    <subcellularLocation>
        <location evidence="1">Membrane</location>
        <topology evidence="1">Single-pass type IV membrane protein</topology>
    </subcellularLocation>
</comment>
<keyword evidence="6 9" id="KW-0472">Membrane</keyword>
<evidence type="ECO:0000256" key="9">
    <source>
        <dbReference type="SAM" id="Phobius"/>
    </source>
</evidence>
<dbReference type="EMBL" id="CALTRL010001298">
    <property type="protein sequence ID" value="CAH7671944.1"/>
    <property type="molecule type" value="Genomic_DNA"/>
</dbReference>
<evidence type="ECO:0000313" key="11">
    <source>
        <dbReference type="EMBL" id="CAH7671944.1"/>
    </source>
</evidence>
<dbReference type="SUPFAM" id="SSF47661">
    <property type="entry name" value="t-snare proteins"/>
    <property type="match status" value="1"/>
</dbReference>
<dbReference type="Pfam" id="PF05739">
    <property type="entry name" value="SNARE"/>
    <property type="match status" value="1"/>
</dbReference>
<reference evidence="11" key="1">
    <citation type="submission" date="2022-06" db="EMBL/GenBank/DDBJ databases">
        <authorList>
            <consortium name="SYNGENTA / RWTH Aachen University"/>
        </authorList>
    </citation>
    <scope>NUCLEOTIDE SEQUENCE</scope>
</reference>
<dbReference type="PANTHER" id="PTHR19957:SF307">
    <property type="entry name" value="PROTEIN SSO1-RELATED"/>
    <property type="match status" value="1"/>
</dbReference>
<protein>
    <submittedName>
        <fullName evidence="11">t-SNARE</fullName>
    </submittedName>
</protein>
<keyword evidence="4 9" id="KW-1133">Transmembrane helix</keyword>
<sequence>MAKRAPARGGGGGYGYSDDQYGDSEYAPSYRTQASNNGRGNGRGLPSGPGSRPSYDEEKYGGGGRRGVESNPFEEQPIEMKSVSRTNRNNGGGGGPREVSSTEEFFDAIGNLQVDLKELQHLVNQIQDYSKRSLDSKSEDERLELQSETEALTQDIRSLSAHMKQTIQSFEADHSLLRQRGDPDGNLNVRMDQLAAIKKRFVESIQRYAEVEQGARKAMQSRVERQVRIVKPDASEQEIRAAVEDEINGNGAVFQQALVSSNRMGNARNALREVQSRAADIKRIEQTITELASMFNDMATMVEEQDVQVQHIEKQAETVNQDVEAATTELKAAVVSAKGARSKRKCCFVLILVIALVLGGGITVYVLFKNGTLGSIGGPAAPAASPSPSPIASNIAAKSTSPPPPRF</sequence>
<dbReference type="AlphaFoldDB" id="A0AAV0AUH3"/>
<dbReference type="InterPro" id="IPR045242">
    <property type="entry name" value="Syntaxin"/>
</dbReference>
<name>A0AAV0AUH3_PHAPC</name>
<dbReference type="GO" id="GO:0031201">
    <property type="term" value="C:SNARE complex"/>
    <property type="evidence" value="ECO:0007669"/>
    <property type="project" value="TreeGrafter"/>
</dbReference>
<dbReference type="GO" id="GO:0000149">
    <property type="term" value="F:SNARE binding"/>
    <property type="evidence" value="ECO:0007669"/>
    <property type="project" value="TreeGrafter"/>
</dbReference>
<evidence type="ECO:0000313" key="12">
    <source>
        <dbReference type="Proteomes" id="UP001153365"/>
    </source>
</evidence>
<evidence type="ECO:0000259" key="10">
    <source>
        <dbReference type="PROSITE" id="PS50192"/>
    </source>
</evidence>
<evidence type="ECO:0000256" key="2">
    <source>
        <dbReference type="ARBA" id="ARBA00009063"/>
    </source>
</evidence>
<comment type="caution">
    <text evidence="11">The sequence shown here is derived from an EMBL/GenBank/DDBJ whole genome shotgun (WGS) entry which is preliminary data.</text>
</comment>
<evidence type="ECO:0000256" key="1">
    <source>
        <dbReference type="ARBA" id="ARBA00004211"/>
    </source>
</evidence>
<dbReference type="GO" id="GO:0048278">
    <property type="term" value="P:vesicle docking"/>
    <property type="evidence" value="ECO:0007669"/>
    <property type="project" value="TreeGrafter"/>
</dbReference>
<evidence type="ECO:0000256" key="5">
    <source>
        <dbReference type="ARBA" id="ARBA00023054"/>
    </source>
</evidence>
<gene>
    <name evidence="11" type="ORF">PPACK8108_LOCUS6799</name>
</gene>
<keyword evidence="12" id="KW-1185">Reference proteome</keyword>
<dbReference type="FunFam" id="1.20.58.70:FF:000008">
    <property type="entry name" value="Syntaxin family protein"/>
    <property type="match status" value="1"/>
</dbReference>
<dbReference type="PANTHER" id="PTHR19957">
    <property type="entry name" value="SYNTAXIN"/>
    <property type="match status" value="1"/>
</dbReference>
<dbReference type="GO" id="GO:0005484">
    <property type="term" value="F:SNAP receptor activity"/>
    <property type="evidence" value="ECO:0007669"/>
    <property type="project" value="TreeGrafter"/>
</dbReference>
<organism evidence="11 12">
    <name type="scientific">Phakopsora pachyrhizi</name>
    <name type="common">Asian soybean rust disease fungus</name>
    <dbReference type="NCBI Taxonomy" id="170000"/>
    <lineage>
        <taxon>Eukaryota</taxon>
        <taxon>Fungi</taxon>
        <taxon>Dikarya</taxon>
        <taxon>Basidiomycota</taxon>
        <taxon>Pucciniomycotina</taxon>
        <taxon>Pucciniomycetes</taxon>
        <taxon>Pucciniales</taxon>
        <taxon>Phakopsoraceae</taxon>
        <taxon>Phakopsora</taxon>
    </lineage>
</organism>
<dbReference type="GO" id="GO:0006886">
    <property type="term" value="P:intracellular protein transport"/>
    <property type="evidence" value="ECO:0007669"/>
    <property type="project" value="TreeGrafter"/>
</dbReference>
<evidence type="ECO:0000256" key="3">
    <source>
        <dbReference type="ARBA" id="ARBA00022692"/>
    </source>
</evidence>
<feature type="transmembrane region" description="Helical" evidence="9">
    <location>
        <begin position="346"/>
        <end position="368"/>
    </location>
</feature>
<dbReference type="InterPro" id="IPR010989">
    <property type="entry name" value="SNARE"/>
</dbReference>